<gene>
    <name evidence="3" type="ORF">GEMMAAP_11180</name>
</gene>
<dbReference type="Pfam" id="PF02922">
    <property type="entry name" value="CBM_48"/>
    <property type="match status" value="1"/>
</dbReference>
<evidence type="ECO:0000259" key="2">
    <source>
        <dbReference type="SMART" id="SM00642"/>
    </source>
</evidence>
<dbReference type="Gene3D" id="2.60.40.1180">
    <property type="entry name" value="Golgi alpha-mannosidase II"/>
    <property type="match status" value="1"/>
</dbReference>
<dbReference type="InterPro" id="IPR040671">
    <property type="entry name" value="Pullulanase_N2"/>
</dbReference>
<dbReference type="GO" id="GO:0004553">
    <property type="term" value="F:hydrolase activity, hydrolyzing O-glycosyl compounds"/>
    <property type="evidence" value="ECO:0007669"/>
    <property type="project" value="InterPro"/>
</dbReference>
<dbReference type="SUPFAM" id="SSF51011">
    <property type="entry name" value="Glycosyl hydrolase domain"/>
    <property type="match status" value="1"/>
</dbReference>
<evidence type="ECO:0000313" key="4">
    <source>
        <dbReference type="Proteomes" id="UP000076404"/>
    </source>
</evidence>
<dbReference type="Proteomes" id="UP000076404">
    <property type="component" value="Chromosome"/>
</dbReference>
<dbReference type="GO" id="GO:0005975">
    <property type="term" value="P:carbohydrate metabolic process"/>
    <property type="evidence" value="ECO:0007669"/>
    <property type="project" value="InterPro"/>
</dbReference>
<organism evidence="3 4">
    <name type="scientific">Gemmatimonas phototrophica</name>
    <dbReference type="NCBI Taxonomy" id="1379270"/>
    <lineage>
        <taxon>Bacteria</taxon>
        <taxon>Pseudomonadati</taxon>
        <taxon>Gemmatimonadota</taxon>
        <taxon>Gemmatimonadia</taxon>
        <taxon>Gemmatimonadales</taxon>
        <taxon>Gemmatimonadaceae</taxon>
        <taxon>Gemmatimonas</taxon>
    </lineage>
</organism>
<dbReference type="Pfam" id="PF17967">
    <property type="entry name" value="Pullulanase_N2"/>
    <property type="match status" value="1"/>
</dbReference>
<dbReference type="Gene3D" id="2.60.40.10">
    <property type="entry name" value="Immunoglobulins"/>
    <property type="match status" value="1"/>
</dbReference>
<dbReference type="EMBL" id="CP011454">
    <property type="protein sequence ID" value="AMW06775.1"/>
    <property type="molecule type" value="Genomic_DNA"/>
</dbReference>
<sequence length="910" mass="97380">MSLLAPPRLQAAVAPTASDTVAVQSCTQADAATVLHRELLAAPLDARGIWLDARTVRWPGAPTPTAGERYVVYGNPTGSLRLTTGGPVGGATDTVHLEPYVGPLATATAAQVRHVGAGVTLRIPSSRRRPFRATGQLVLAREDAMGRLVEVTGTQRALALDALHGPLAQPRTLGAATTATATTFALWAPTAQQVSVCLYTANKARVLPLTANAGSGVWQAPVAGVRHGVEYTYLVDVYVPGVGMVRNRVTDPYSLALTANSARSVVVNLQHPTLVPDGWGQRRAPPLTNATDQVIYELHVRDFSVQDSTVPAAHRGRYLAFTDTASVGMQHLRSLANAGLTDVHLLPVFDIATIPELGCRTPEIRGSPDGETQQTTAMDAAAGDCFNWGYDPLHYTVPEGSYATNASDFAARIREFRRMVQALNGSGLRVGMDVVYNHTSASGQHASSVLDRIVPGYYHRLDATGRVETSTCCANTATEHRMMAKLMIESAVTWVRHYGISSFRFDLMGHQPRAAMEALQRAVNAAAGRVVPLIGEGWNFGEVADGRRFVQASQLSLNGSGIATFSDRARDAIRGGSPMDDGADQVRHQGFVNGLGYAPNEARAIASTPGADRAALATAADLVRVGLAGSLRSFAFLRADGSTGPLSEIRYGGSQPAGYVTSPGEVVNYVENHDNLTLFDINILKLPANTSGEDRARVQHLASALALFSQGIAYVHAGQELLRSKSLDRNSFDSGDWFNVYDPSGLTHGFSRGLPPRRDNAASWPVMQPRLANTGLVPTPSQVQWTREAFKDLLRIRASTPLFRLPSADAVMRRLRFANVGASQEPTVVVGHLDGRGLANAGFADVLYAVNVDVIDHEIPVPFLQGQPLQLHPVHRASGATDTRARASVWTPSTGLLRVPARTAVVWVRE</sequence>
<protein>
    <submittedName>
        <fullName evidence="3">Alpha-1,6-glucosidase</fullName>
    </submittedName>
</protein>
<dbReference type="AlphaFoldDB" id="A0A143BQD9"/>
<dbReference type="SMART" id="SM00642">
    <property type="entry name" value="Aamy"/>
    <property type="match status" value="1"/>
</dbReference>
<evidence type="ECO:0000256" key="1">
    <source>
        <dbReference type="ARBA" id="ARBA00008061"/>
    </source>
</evidence>
<reference evidence="3 4" key="2">
    <citation type="journal article" date="2016" name="Environ. Microbiol. Rep.">
        <title>Metagenomic evidence for the presence of phototrophic Gemmatimonadetes bacteria in diverse environments.</title>
        <authorList>
            <person name="Zeng Y."/>
            <person name="Baumbach J."/>
            <person name="Barbosa E.G."/>
            <person name="Azevedo V."/>
            <person name="Zhang C."/>
            <person name="Koblizek M."/>
        </authorList>
    </citation>
    <scope>NUCLEOTIDE SEQUENCE [LARGE SCALE GENOMIC DNA]</scope>
    <source>
        <strain evidence="3 4">AP64</strain>
    </source>
</reference>
<proteinExistence type="inferred from homology"/>
<dbReference type="Gene3D" id="3.20.20.80">
    <property type="entry name" value="Glycosidases"/>
    <property type="match status" value="1"/>
</dbReference>
<dbReference type="KEGG" id="gph:GEMMAAP_11180"/>
<keyword evidence="4" id="KW-1185">Reference proteome</keyword>
<dbReference type="InterPro" id="IPR017853">
    <property type="entry name" value="GH"/>
</dbReference>
<dbReference type="CDD" id="cd11341">
    <property type="entry name" value="AmyAc_Pullulanase_LD-like"/>
    <property type="match status" value="1"/>
</dbReference>
<name>A0A143BQD9_9BACT</name>
<feature type="domain" description="Glycosyl hydrolase family 13 catalytic" evidence="2">
    <location>
        <begin position="384"/>
        <end position="758"/>
    </location>
</feature>
<dbReference type="STRING" id="1379270.GEMMAAP_11180"/>
<dbReference type="InterPro" id="IPR014756">
    <property type="entry name" value="Ig_E-set"/>
</dbReference>
<dbReference type="eggNOG" id="COG1523">
    <property type="taxonomic scope" value="Bacteria"/>
</dbReference>
<accession>A0A143BQD9</accession>
<evidence type="ECO:0000313" key="3">
    <source>
        <dbReference type="EMBL" id="AMW06775.1"/>
    </source>
</evidence>
<dbReference type="InterPro" id="IPR024561">
    <property type="entry name" value="Pullul_strch_C"/>
</dbReference>
<dbReference type="InterPro" id="IPR006047">
    <property type="entry name" value="GH13_cat_dom"/>
</dbReference>
<dbReference type="Pfam" id="PF11852">
    <property type="entry name" value="Pullul_strch_C"/>
    <property type="match status" value="1"/>
</dbReference>
<dbReference type="PANTHER" id="PTHR43002">
    <property type="entry name" value="GLYCOGEN DEBRANCHING ENZYME"/>
    <property type="match status" value="1"/>
</dbReference>
<dbReference type="SUPFAM" id="SSF81296">
    <property type="entry name" value="E set domains"/>
    <property type="match status" value="2"/>
</dbReference>
<dbReference type="InterPro" id="IPR004193">
    <property type="entry name" value="Glyco_hydro_13_N"/>
</dbReference>
<reference evidence="3 4" key="1">
    <citation type="journal article" date="2014" name="Proc. Natl. Acad. Sci. U.S.A.">
        <title>Functional type 2 photosynthetic reaction centers found in the rare bacterial phylum Gemmatimonadetes.</title>
        <authorList>
            <person name="Zeng Y."/>
            <person name="Feng F."/>
            <person name="Medova H."/>
            <person name="Dean J."/>
            <person name="Koblizek M."/>
        </authorList>
    </citation>
    <scope>NUCLEOTIDE SEQUENCE [LARGE SCALE GENOMIC DNA]</scope>
    <source>
        <strain evidence="3 4">AP64</strain>
    </source>
</reference>
<dbReference type="InterPro" id="IPR013780">
    <property type="entry name" value="Glyco_hydro_b"/>
</dbReference>
<dbReference type="Gene3D" id="2.60.40.1130">
    <property type="entry name" value="Rab geranylgeranyltransferase alpha-subunit, insert domain"/>
    <property type="match status" value="1"/>
</dbReference>
<dbReference type="CDD" id="cd02860">
    <property type="entry name" value="E_set_Pullulanase"/>
    <property type="match status" value="1"/>
</dbReference>
<comment type="similarity">
    <text evidence="1">Belongs to the glycosyl hydrolase 13 family.</text>
</comment>
<dbReference type="SUPFAM" id="SSF51445">
    <property type="entry name" value="(Trans)glycosidases"/>
    <property type="match status" value="1"/>
</dbReference>
<dbReference type="InterPro" id="IPR013783">
    <property type="entry name" value="Ig-like_fold"/>
</dbReference>